<proteinExistence type="predicted"/>
<organism evidence="1 2">
    <name type="scientific">Actinidia rufa</name>
    <dbReference type="NCBI Taxonomy" id="165716"/>
    <lineage>
        <taxon>Eukaryota</taxon>
        <taxon>Viridiplantae</taxon>
        <taxon>Streptophyta</taxon>
        <taxon>Embryophyta</taxon>
        <taxon>Tracheophyta</taxon>
        <taxon>Spermatophyta</taxon>
        <taxon>Magnoliopsida</taxon>
        <taxon>eudicotyledons</taxon>
        <taxon>Gunneridae</taxon>
        <taxon>Pentapetalae</taxon>
        <taxon>asterids</taxon>
        <taxon>Ericales</taxon>
        <taxon>Actinidiaceae</taxon>
        <taxon>Actinidia</taxon>
    </lineage>
</organism>
<evidence type="ECO:0000313" key="1">
    <source>
        <dbReference type="EMBL" id="GFY87571.1"/>
    </source>
</evidence>
<dbReference type="EMBL" id="BJWL01000005">
    <property type="protein sequence ID" value="GFY87571.1"/>
    <property type="molecule type" value="Genomic_DNA"/>
</dbReference>
<dbReference type="AlphaFoldDB" id="A0A7J0EM71"/>
<dbReference type="Proteomes" id="UP000585474">
    <property type="component" value="Unassembled WGS sequence"/>
</dbReference>
<name>A0A7J0EM71_9ERIC</name>
<keyword evidence="2" id="KW-1185">Reference proteome</keyword>
<reference evidence="1 2" key="1">
    <citation type="submission" date="2019-07" db="EMBL/GenBank/DDBJ databases">
        <title>De Novo Assembly of kiwifruit Actinidia rufa.</title>
        <authorList>
            <person name="Sugita-Konishi S."/>
            <person name="Sato K."/>
            <person name="Mori E."/>
            <person name="Abe Y."/>
            <person name="Kisaki G."/>
            <person name="Hamano K."/>
            <person name="Suezawa K."/>
            <person name="Otani M."/>
            <person name="Fukuda T."/>
            <person name="Manabe T."/>
            <person name="Gomi K."/>
            <person name="Tabuchi M."/>
            <person name="Akimitsu K."/>
            <person name="Kataoka I."/>
        </authorList>
    </citation>
    <scope>NUCLEOTIDE SEQUENCE [LARGE SCALE GENOMIC DNA]</scope>
    <source>
        <strain evidence="2">cv. Fuchu</strain>
    </source>
</reference>
<comment type="caution">
    <text evidence="1">The sequence shown here is derived from an EMBL/GenBank/DDBJ whole genome shotgun (WGS) entry which is preliminary data.</text>
</comment>
<sequence length="147" mass="16471">MVYKICFPFTDPELEVELSRRLGAWSSLRGDLLHPASSPSTLGARLDDRDSYEEELISRRGGTWRSTSSPPSCSTSTMVVLGMVVAQAMKAVRSLNIGNGRCGWRWWIGRGEELYQAGVILIHDSHLLGHTMYLAVEPFLGPKLDWY</sequence>
<gene>
    <name evidence="1" type="ORF">Acr_05g0012100</name>
</gene>
<evidence type="ECO:0000313" key="2">
    <source>
        <dbReference type="Proteomes" id="UP000585474"/>
    </source>
</evidence>
<accession>A0A7J0EM71</accession>
<protein>
    <submittedName>
        <fullName evidence="1">Uncharacterized protein</fullName>
    </submittedName>
</protein>